<accession>A0ABU8UBL4</accession>
<dbReference type="Proteomes" id="UP001382904">
    <property type="component" value="Unassembled WGS sequence"/>
</dbReference>
<dbReference type="EMBL" id="JBBKAM010000002">
    <property type="protein sequence ID" value="MEJ8645284.1"/>
    <property type="molecule type" value="Genomic_DNA"/>
</dbReference>
<name>A0ABU8UBL4_9ACTN</name>
<organism evidence="1 2">
    <name type="scientific">Streptomyces caledonius</name>
    <dbReference type="NCBI Taxonomy" id="3134107"/>
    <lineage>
        <taxon>Bacteria</taxon>
        <taxon>Bacillati</taxon>
        <taxon>Actinomycetota</taxon>
        <taxon>Actinomycetes</taxon>
        <taxon>Kitasatosporales</taxon>
        <taxon>Streptomycetaceae</taxon>
        <taxon>Streptomyces</taxon>
    </lineage>
</organism>
<sequence>MEATLAFIDSIPPGQEGGPQIVMARCAVKLAAAIDGGAPGLPALVKQLAEVMGHIAESQEEDGLDDVRARFHARRVALRDAATG</sequence>
<protein>
    <submittedName>
        <fullName evidence="1">Uncharacterized protein</fullName>
    </submittedName>
</protein>
<comment type="caution">
    <text evidence="1">The sequence shown here is derived from an EMBL/GenBank/DDBJ whole genome shotgun (WGS) entry which is preliminary data.</text>
</comment>
<keyword evidence="2" id="KW-1185">Reference proteome</keyword>
<evidence type="ECO:0000313" key="2">
    <source>
        <dbReference type="Proteomes" id="UP001382904"/>
    </source>
</evidence>
<reference evidence="1 2" key="1">
    <citation type="submission" date="2024-03" db="EMBL/GenBank/DDBJ databases">
        <title>Novel Streptomyces species of biotechnological and ecological value are a feature of Machair soil.</title>
        <authorList>
            <person name="Prole J.R."/>
            <person name="Goodfellow M."/>
            <person name="Allenby N."/>
            <person name="Ward A.C."/>
        </authorList>
    </citation>
    <scope>NUCLEOTIDE SEQUENCE [LARGE SCALE GENOMIC DNA]</scope>
    <source>
        <strain evidence="1 2">MS1.HAVA.3</strain>
    </source>
</reference>
<proteinExistence type="predicted"/>
<evidence type="ECO:0000313" key="1">
    <source>
        <dbReference type="EMBL" id="MEJ8645284.1"/>
    </source>
</evidence>
<gene>
    <name evidence="1" type="ORF">WKI68_36930</name>
</gene>